<dbReference type="Proteomes" id="UP000887860">
    <property type="component" value="Genome"/>
</dbReference>
<feature type="domain" description="Capsid protein C-terminal" evidence="3">
    <location>
        <begin position="508"/>
        <end position="969"/>
    </location>
</feature>
<dbReference type="Pfam" id="PF21685">
    <property type="entry name" value="Fungal_virus_P2_N"/>
    <property type="match status" value="1"/>
</dbReference>
<dbReference type="InterPro" id="IPR049324">
    <property type="entry name" value="P2_N_fungal_virus"/>
</dbReference>
<evidence type="ECO:0000259" key="2">
    <source>
        <dbReference type="Pfam" id="PF21685"/>
    </source>
</evidence>
<dbReference type="EMBL" id="MK279434">
    <property type="protein sequence ID" value="AZT88572.1"/>
    <property type="molecule type" value="Genomic_RNA"/>
</dbReference>
<reference evidence="4" key="1">
    <citation type="journal article" date="2019" name="PLoS ONE">
        <title>Hiding in plain sight: New virus genomes discovered via a systematic analysis of fungal public transcriptomes.</title>
        <authorList>
            <person name="Gilbert K.B."/>
            <person name="Holcomb E.E."/>
            <person name="Allscheid R.L."/>
            <person name="Carrington J.C."/>
        </authorList>
    </citation>
    <scope>NUCLEOTIDE SEQUENCE</scope>
    <source>
        <strain evidence="4">BbCv1GXsk1011</strain>
    </source>
</reference>
<evidence type="ECO:0000313" key="4">
    <source>
        <dbReference type="EMBL" id="AZT88572.1"/>
    </source>
</evidence>
<feature type="compositionally biased region" description="Basic and acidic residues" evidence="1">
    <location>
        <begin position="614"/>
        <end position="625"/>
    </location>
</feature>
<feature type="domain" description="Capsid protein N-terminal" evidence="2">
    <location>
        <begin position="90"/>
        <end position="455"/>
    </location>
</feature>
<evidence type="ECO:0000256" key="1">
    <source>
        <dbReference type="SAM" id="MobiDB-lite"/>
    </source>
</evidence>
<sequence>MNGLEYKHALYEKKVAAFNALRAGAAALAASRDKHKKLQVWAPNTHRGAEDQLEKQHLYGRDIGGVTHYFDNKVSSALDVICEDEFAIHYQIYGDIGRQAMYGNNNVGLFVHVRWDQLPISVGLYPGPLDRLLARDKLTAAAREGIPDRDQVAKATGWSRNDVRNLGDHEMAAFKGLLEQVRVGQSKLTRLVKGFLMLLECMERGEIDVLLGIQHTIVYGPQAVIGSHLHEGRAYVYNSRPSQPVHSAVLWRMCGAYPPPELAGSHINIPADGAHVFMVTEGGLVGNMGMVRLNPNLIYASMMTYAMDTGCTGYLQQALVIACSLQQNRYFSKVKLPRVVSVYDLMVPAFSQPMTKLDKPILSLPMAKSVGRLHQMLSFTAIRDNLTAAELSTTAGFDPEVSMRAYLKSQSLVVSRMSSFISELSLMEATSSMKIHDQLDVADFRDILSISIFEGLWLCQEARKTVSNGVIEALVRGVSDMSQDTTTYDVLTRELRLANVTFNDRDLPHGEFTVGWVNVTRLQSFKKVQKRRKVVRPIELVRECDFNPRVREVGKRRARFRRGGETANESPTAIPIEAVRRRGASRHARQASSVSMSSEDRTESPLFFSPAPRAEPEPALPEHTHPVRHSGSFNLPQDMPSTPPRRRSSDLQLPLYGESAQASSSVTSSDEILARSRIAAEIAQTKPVGADIIKQVVRDVASQMTEDELIAAKLKEFTNGKATEKERRSFTTIVKNIGAVPQLVAARSRNTFMDTIERKQQLMNYIGEPMIGNSSLAKDINVLIEKGRHTGDEESVAGAMRTKGKLWTGDVTKAPTYGLKYIANSESWDSFLRQRGIDPGEETRLDPKTTPTTMRLALAQKLAVMPHGSVEDVVAIHSWLAGAYNDRFPSALNRDDIDSMGSPMELEYRISPSSIGPRDPDESDSRWLVLASRVDHRVFDIQYLKMLCKHFKVPADMRQSLRSTYGLFDQRSDSMS</sequence>
<proteinExistence type="predicted"/>
<feature type="region of interest" description="Disordered" evidence="1">
    <location>
        <begin position="561"/>
        <end position="650"/>
    </location>
</feature>
<name>A0A3Q9NMZ0_9VIRU</name>
<gene>
    <name evidence="4" type="ORF">BbCV1_s2gp1</name>
</gene>
<dbReference type="Pfam" id="PF22144">
    <property type="entry name" value="Fungal_virus_P2_C"/>
    <property type="match status" value="1"/>
</dbReference>
<organism evidence="4">
    <name type="scientific">Beauveria bassiana chrysovirus 1</name>
    <dbReference type="NCBI Taxonomy" id="2501274"/>
    <lineage>
        <taxon>Viruses</taxon>
        <taxon>Riboviria</taxon>
        <taxon>Orthornavirae</taxon>
        <taxon>Duplornaviricota</taxon>
        <taxon>Chrymotiviricetes</taxon>
        <taxon>Ghabrivirales</taxon>
        <taxon>Alphatotivirineae</taxon>
        <taxon>Chrysoviridae</taxon>
        <taxon>Alphachrysovirus</taxon>
        <taxon>Alphachrysovirus isariae</taxon>
    </lineage>
</organism>
<evidence type="ECO:0000259" key="3">
    <source>
        <dbReference type="Pfam" id="PF22144"/>
    </source>
</evidence>
<dbReference type="InterPro" id="IPR054395">
    <property type="entry name" value="P2_C_fungal_virus"/>
</dbReference>
<accession>A0A3Q9NMZ0</accession>
<protein>
    <submittedName>
        <fullName evidence="4">Capsid protein</fullName>
    </submittedName>
</protein>